<dbReference type="PANTHER" id="PTHR13140:SF745">
    <property type="entry name" value="UNCONVENTIONAL MYOSIN-VI"/>
    <property type="match status" value="1"/>
</dbReference>
<keyword evidence="2" id="KW-0067">ATP-binding</keyword>
<comment type="caution">
    <text evidence="7">The sequence shown here is derived from an EMBL/GenBank/DDBJ whole genome shotgun (WGS) entry which is preliminary data.</text>
</comment>
<keyword evidence="3 4" id="KW-0009">Actin-binding</keyword>
<dbReference type="GO" id="GO:0000146">
    <property type="term" value="F:microfilament motor activity"/>
    <property type="evidence" value="ECO:0007669"/>
    <property type="project" value="TreeGrafter"/>
</dbReference>
<dbReference type="GO" id="GO:0007015">
    <property type="term" value="P:actin filament organization"/>
    <property type="evidence" value="ECO:0007669"/>
    <property type="project" value="TreeGrafter"/>
</dbReference>
<dbReference type="PROSITE" id="PS50096">
    <property type="entry name" value="IQ"/>
    <property type="match status" value="1"/>
</dbReference>
<dbReference type="Pfam" id="PF21521">
    <property type="entry name" value="MYO6_lever"/>
    <property type="match status" value="1"/>
</dbReference>
<dbReference type="InterPro" id="IPR027417">
    <property type="entry name" value="P-loop_NTPase"/>
</dbReference>
<sequence>MVGRTSEGGLVLTQLQCSGTTAVLELMEHGYPSRAPFQDLHSMYKAYLPPKLQALSPKLFCEAMVHSLGLSDKDYKFGVTRVFFRPGKYSEFDTMMKSDPENLKSIVDAVLSWLVKSRWRKSIFAVLSIIKLKNKIVYRRECLILLQKTIRGHLVRRKHRPRYQGIAKINALQHNLKDMDTVTAQLKKEKDVAQRNIENLRNSIRNACAAIKSNPNITRAEIDKLYTKLTKDVETQMASLHLKCY</sequence>
<evidence type="ECO:0000256" key="2">
    <source>
        <dbReference type="ARBA" id="ARBA00022840"/>
    </source>
</evidence>
<dbReference type="CDD" id="cd21759">
    <property type="entry name" value="CBD_MYO6-like"/>
    <property type="match status" value="1"/>
</dbReference>
<protein>
    <recommendedName>
        <fullName evidence="6">Myosin motor domain-containing protein</fullName>
    </recommendedName>
</protein>
<dbReference type="InterPro" id="IPR049016">
    <property type="entry name" value="MYO6_lever"/>
</dbReference>
<dbReference type="Pfam" id="PF00063">
    <property type="entry name" value="Myosin_head"/>
    <property type="match status" value="1"/>
</dbReference>
<dbReference type="GO" id="GO:0030139">
    <property type="term" value="C:endocytic vesicle"/>
    <property type="evidence" value="ECO:0007669"/>
    <property type="project" value="TreeGrafter"/>
</dbReference>
<keyword evidence="1" id="KW-0547">Nucleotide-binding</keyword>
<dbReference type="GO" id="GO:0005886">
    <property type="term" value="C:plasma membrane"/>
    <property type="evidence" value="ECO:0007669"/>
    <property type="project" value="TreeGrafter"/>
</dbReference>
<dbReference type="GO" id="GO:0051015">
    <property type="term" value="F:actin filament binding"/>
    <property type="evidence" value="ECO:0007669"/>
    <property type="project" value="TreeGrafter"/>
</dbReference>
<accession>A0A2A4ITQ5</accession>
<evidence type="ECO:0000259" key="6">
    <source>
        <dbReference type="PROSITE" id="PS51456"/>
    </source>
</evidence>
<dbReference type="SUPFAM" id="SSF52540">
    <property type="entry name" value="P-loop containing nucleoside triphosphate hydrolases"/>
    <property type="match status" value="1"/>
</dbReference>
<dbReference type="InterPro" id="IPR001609">
    <property type="entry name" value="Myosin_head_motor_dom-like"/>
</dbReference>
<dbReference type="PROSITE" id="PS51456">
    <property type="entry name" value="MYOSIN_MOTOR"/>
    <property type="match status" value="1"/>
</dbReference>
<feature type="coiled-coil region" evidence="5">
    <location>
        <begin position="169"/>
        <end position="210"/>
    </location>
</feature>
<dbReference type="GO" id="GO:0016459">
    <property type="term" value="C:myosin complex"/>
    <property type="evidence" value="ECO:0007669"/>
    <property type="project" value="UniProtKB-KW"/>
</dbReference>
<evidence type="ECO:0000256" key="4">
    <source>
        <dbReference type="PROSITE-ProRule" id="PRU00782"/>
    </source>
</evidence>
<dbReference type="PANTHER" id="PTHR13140">
    <property type="entry name" value="MYOSIN"/>
    <property type="match status" value="1"/>
</dbReference>
<dbReference type="GO" id="GO:0005524">
    <property type="term" value="F:ATP binding"/>
    <property type="evidence" value="ECO:0007669"/>
    <property type="project" value="UniProtKB-KW"/>
</dbReference>
<proteinExistence type="inferred from homology"/>
<evidence type="ECO:0000256" key="1">
    <source>
        <dbReference type="ARBA" id="ARBA00022741"/>
    </source>
</evidence>
<comment type="caution">
    <text evidence="4">Lacks conserved residue(s) required for the propagation of feature annotation.</text>
</comment>
<keyword evidence="5" id="KW-0175">Coiled coil</keyword>
<evidence type="ECO:0000256" key="3">
    <source>
        <dbReference type="ARBA" id="ARBA00023203"/>
    </source>
</evidence>
<dbReference type="Gene3D" id="3.30.70.1590">
    <property type="match status" value="1"/>
</dbReference>
<dbReference type="Gene3D" id="6.10.220.10">
    <property type="match status" value="1"/>
</dbReference>
<comment type="similarity">
    <text evidence="4">Belongs to the TRAFAC class myosin-kinesin ATPase superfamily. Myosin family.</text>
</comment>
<dbReference type="EMBL" id="NWSH01007866">
    <property type="protein sequence ID" value="PCG62778.1"/>
    <property type="molecule type" value="Genomic_DNA"/>
</dbReference>
<dbReference type="GO" id="GO:0030048">
    <property type="term" value="P:actin filament-based movement"/>
    <property type="evidence" value="ECO:0007669"/>
    <property type="project" value="TreeGrafter"/>
</dbReference>
<feature type="domain" description="Myosin motor" evidence="6">
    <location>
        <begin position="1"/>
        <end position="97"/>
    </location>
</feature>
<name>A0A2A4ITQ5_HELVI</name>
<evidence type="ECO:0000313" key="7">
    <source>
        <dbReference type="EMBL" id="PCG62778.1"/>
    </source>
</evidence>
<keyword evidence="4" id="KW-0505">Motor protein</keyword>
<dbReference type="AlphaFoldDB" id="A0A2A4ITQ5"/>
<organism evidence="7">
    <name type="scientific">Heliothis virescens</name>
    <name type="common">Tobacco budworm moth</name>
    <dbReference type="NCBI Taxonomy" id="7102"/>
    <lineage>
        <taxon>Eukaryota</taxon>
        <taxon>Metazoa</taxon>
        <taxon>Ecdysozoa</taxon>
        <taxon>Arthropoda</taxon>
        <taxon>Hexapoda</taxon>
        <taxon>Insecta</taxon>
        <taxon>Pterygota</taxon>
        <taxon>Neoptera</taxon>
        <taxon>Endopterygota</taxon>
        <taxon>Lepidoptera</taxon>
        <taxon>Glossata</taxon>
        <taxon>Ditrysia</taxon>
        <taxon>Noctuoidea</taxon>
        <taxon>Noctuidae</taxon>
        <taxon>Heliothinae</taxon>
        <taxon>Heliothis</taxon>
    </lineage>
</organism>
<dbReference type="STRING" id="7102.A0A2A4ITQ5"/>
<gene>
    <name evidence="7" type="ORF">B5V51_13677</name>
</gene>
<keyword evidence="4" id="KW-0518">Myosin</keyword>
<evidence type="ECO:0000256" key="5">
    <source>
        <dbReference type="SAM" id="Coils"/>
    </source>
</evidence>
<reference evidence="7" key="1">
    <citation type="submission" date="2017-09" db="EMBL/GenBank/DDBJ databases">
        <title>Contemporary evolution of a Lepidopteran species, Heliothis virescens, in response to modern agricultural practices.</title>
        <authorList>
            <person name="Fritz M.L."/>
            <person name="Deyonke A.M."/>
            <person name="Papanicolaou A."/>
            <person name="Micinski S."/>
            <person name="Westbrook J."/>
            <person name="Gould F."/>
        </authorList>
    </citation>
    <scope>NUCLEOTIDE SEQUENCE [LARGE SCALE GENOMIC DNA]</scope>
    <source>
        <strain evidence="7">HvINT-</strain>
        <tissue evidence="7">Whole body</tissue>
    </source>
</reference>